<name>A0A1S3D2Q2_DIACI</name>
<evidence type="ECO:0000313" key="4">
    <source>
        <dbReference type="RefSeq" id="XP_008473125.1"/>
    </source>
</evidence>
<dbReference type="KEGG" id="dci:103510254"/>
<dbReference type="Pfam" id="PF16984">
    <property type="entry name" value="Grp7_allergen"/>
    <property type="match status" value="1"/>
</dbReference>
<evidence type="ECO:0000256" key="1">
    <source>
        <dbReference type="SAM" id="MobiDB-lite"/>
    </source>
</evidence>
<dbReference type="Gene3D" id="3.15.10.50">
    <property type="match status" value="1"/>
</dbReference>
<accession>A0A1S3D2Q2</accession>
<feature type="chain" id="PRO_5010366768" evidence="2">
    <location>
        <begin position="27"/>
        <end position="287"/>
    </location>
</feature>
<evidence type="ECO:0000256" key="2">
    <source>
        <dbReference type="SAM" id="SignalP"/>
    </source>
</evidence>
<keyword evidence="3" id="KW-1185">Reference proteome</keyword>
<dbReference type="InterPro" id="IPR038602">
    <property type="entry name" value="Mite_allergen_7_sf"/>
</dbReference>
<dbReference type="PaxDb" id="121845-A0A1S3D2Q2"/>
<dbReference type="GeneID" id="103510254"/>
<proteinExistence type="predicted"/>
<feature type="signal peptide" evidence="2">
    <location>
        <begin position="1"/>
        <end position="26"/>
    </location>
</feature>
<dbReference type="Proteomes" id="UP000079169">
    <property type="component" value="Unplaced"/>
</dbReference>
<gene>
    <name evidence="4" type="primary">LOC103510254</name>
</gene>
<keyword evidence="2" id="KW-0732">Signal</keyword>
<reference evidence="4" key="1">
    <citation type="submission" date="2025-08" db="UniProtKB">
        <authorList>
            <consortium name="RefSeq"/>
        </authorList>
    </citation>
    <scope>IDENTIFICATION</scope>
</reference>
<feature type="region of interest" description="Disordered" evidence="1">
    <location>
        <begin position="26"/>
        <end position="48"/>
    </location>
</feature>
<sequence>MVKNEMISSVVLSNLYLLVLLSPSSSQDHNSITKLSVPHKLSTPQKSQNISNLNIPQDMSNLNSPQDLNSLQNISKLNFPQDYLHSSSNLNTLTDTLLKVGLPLIDSDLPVPDLNKEITMEVLFMKITTFKLTTQGAHITDLRSLRRQGNTTLTKHGDIYRFQSILGFENLAVIFPHYTVKALYITKSGAIKAVVEDNQFLLDFHLKKNEKECKLLFNSLKFLNFKHIDVTISGGWWSGLDWAWSRIVTLIINKFRNNIKIQLEKKLSTTISKLLADSEKTFCKLIG</sequence>
<dbReference type="RefSeq" id="XP_008473125.1">
    <property type="nucleotide sequence ID" value="XM_008474903.2"/>
</dbReference>
<dbReference type="AlphaFoldDB" id="A0A1S3D2Q2"/>
<evidence type="ECO:0000313" key="3">
    <source>
        <dbReference type="Proteomes" id="UP000079169"/>
    </source>
</evidence>
<organism evidence="3 4">
    <name type="scientific">Diaphorina citri</name>
    <name type="common">Asian citrus psyllid</name>
    <dbReference type="NCBI Taxonomy" id="121845"/>
    <lineage>
        <taxon>Eukaryota</taxon>
        <taxon>Metazoa</taxon>
        <taxon>Ecdysozoa</taxon>
        <taxon>Arthropoda</taxon>
        <taxon>Hexapoda</taxon>
        <taxon>Insecta</taxon>
        <taxon>Pterygota</taxon>
        <taxon>Neoptera</taxon>
        <taxon>Paraneoptera</taxon>
        <taxon>Hemiptera</taxon>
        <taxon>Sternorrhyncha</taxon>
        <taxon>Psylloidea</taxon>
        <taxon>Psyllidae</taxon>
        <taxon>Diaphorininae</taxon>
        <taxon>Diaphorina</taxon>
    </lineage>
</organism>
<protein>
    <submittedName>
        <fullName evidence="4">Uncharacterized protein LOC103510254 isoform X1</fullName>
    </submittedName>
</protein>
<dbReference type="InterPro" id="IPR020234">
    <property type="entry name" value="Mite_allergen_group-7"/>
</dbReference>
<dbReference type="STRING" id="121845.A0A1S3D2Q2"/>